<keyword evidence="12" id="KW-1185">Reference proteome</keyword>
<evidence type="ECO:0000313" key="12">
    <source>
        <dbReference type="Proteomes" id="UP000076858"/>
    </source>
</evidence>
<feature type="domain" description="Helicase ATP-binding" evidence="9">
    <location>
        <begin position="392"/>
        <end position="571"/>
    </location>
</feature>
<dbReference type="PROSITE" id="PS51192">
    <property type="entry name" value="HELICASE_ATP_BIND_1"/>
    <property type="match status" value="1"/>
</dbReference>
<dbReference type="SUPFAM" id="SSF56112">
    <property type="entry name" value="Protein kinase-like (PK-like)"/>
    <property type="match status" value="1"/>
</dbReference>
<dbReference type="SMART" id="SM00490">
    <property type="entry name" value="HELICc"/>
    <property type="match status" value="1"/>
</dbReference>
<dbReference type="InterPro" id="IPR011545">
    <property type="entry name" value="DEAD/DEAH_box_helicase_dom"/>
</dbReference>
<dbReference type="Gene3D" id="1.10.510.10">
    <property type="entry name" value="Transferase(Phosphotransferase) domain 1"/>
    <property type="match status" value="1"/>
</dbReference>
<dbReference type="GO" id="GO:0005694">
    <property type="term" value="C:chromosome"/>
    <property type="evidence" value="ECO:0007669"/>
    <property type="project" value="TreeGrafter"/>
</dbReference>
<evidence type="ECO:0000259" key="8">
    <source>
        <dbReference type="PROSITE" id="PS50011"/>
    </source>
</evidence>
<feature type="domain" description="Protein kinase" evidence="8">
    <location>
        <begin position="1"/>
        <end position="114"/>
    </location>
</feature>
<gene>
    <name evidence="11" type="ORF">APZ42_025523</name>
</gene>
<evidence type="ECO:0000256" key="6">
    <source>
        <dbReference type="ARBA" id="ARBA00034808"/>
    </source>
</evidence>
<name>A0A164SZF1_9CRUS</name>
<sequence>MNRQAVRGTVAFDAPEVFLQSKKDMKSDIYAYAMVMHEILHGHLQHPWASDFSVGSSESISSLIIDAVKNGRRPKVEEREETLTLCTLLQKAWHQEPDQRPSAEYIRIAIEKLVTTVDGDDAVGEEGKTGPFNTPTYSPLKLAVTEQRRHSLLVNQSALPKRRLFSNSMSEDSVPQIYSQEMANAGKTFHPVDSASSAVAVLDSNTSPTTLSVSFHPVASASSTIAVSDSNTTPRTLSASYDPVASASSTIAVLDSNTSPTTLSVSFHPVASASSTIAVSDSNTTPRTLTASFHPVASASSAVAILDSNTTPTTLTASYHPVASASSTVAILDGKTTPTTLSTSLRSVHSESSTIDDVTNDSRSDQEMIWQGFASRCMKNKSQLKQFQIEALWAYHLKKDCIVIQATGSGKSTCFHIPAMMLKRNQIGLIVVPTVALGEDHKQTLEELGIQSVFLKASSDRKEYHVILQPTEVVSNPEQASKPAVVIMLPEFLFGNDNHKGIIDRIDTNRVKFITLDEAHLTFEWVTFRKSFGKLQDLKDTFTCPIMALSATMKPEHLSTMCSVVLRNPVLLKGTVERSNVDIHIVPYHHSSKKETIEDGVDDWFATANQIVEIIGEEKTIVYCSFASECELLKSNFLQLGVKCEKYTGKTTSAKEKIAVYNKVKVGDIQLLVATKAFGMGINLPDIRHIFNVGLPENLSLWLQEYGRTGRDGNQANAYMLINEHIDMKRFVFWIGESKSDEDKSKKKEELVDVFQYMCNAYAGKCLRTFQSQYFRDDVVASKVSRFCCTGCEIVEKCPPESVKELQMLLKAFTFLKRKGILQVFENRISSWLYGDHERWMNMYFNQGEAEQEATFGCLSSQAKCKAEQVVKVLLRQAFALEYLSLKLETLPGKLYILTRTWAITDFGVEIGNQDPPNIPEPNKVYACLKGVKPKPIDIVKNSSKRARKKEDICSKLEILLKDPSKWSIIDNREQYTFIGFFHDTSKLLYVNDVTTMKQSTGRNLEFLWNDNHLSKGSSFPKKTICIGDRKYIISRAPCNGVKVCEGDGTDEECLTAVSNRKHDNPCLNHPGAALRHTSECKGCFIYVTPDDKTSNERWLGFMSTANAAAQHNHPMPIESKMDSKLKLDIKKALEVYPSVTPNAISNGFGLGYSPIAASNAAGNSKTLSNYIYKNKIKHGSASASGQNLIENFDKYIKNKVDSQDTKACVDEERNALVLEMSSPYSRFEPSDFEGDCFSVFATPQMLNLLKDATFVQADVTFPGIQGFPYLMNMVAFNFFTMQFQVVARVLMSRVTTTAYKTAISKILRLVTNIHPEFEHGQHIIGWILDFSLAQRDGLAANLGENACAVIRGCEVHFKRNVQKISDKVNSDTISKSVFKKIAYVIPNLTTVEETQLAFDVLCGKLSCEDEDVNNFLLSTVKLSSIDLQEVNTSQWKNASHWAAWWSKPKVAKMFAKSFKEMSDEDWAICPRTTNAVEAQNKLSNSSHSSLLIVALEHWYREDKKACFKTVCASFGITTGVTPEKRKTMTEKKRRNRMKVKVTVINDCDDGEPPTSTEKSKSKNEESTRQSKRLKKRNEETENVGVKGVMMQMIAKNHLGKDNNEKRS</sequence>
<reference evidence="11 12" key="1">
    <citation type="submission" date="2016-03" db="EMBL/GenBank/DDBJ databases">
        <title>EvidentialGene: Evidence-directed Construction of Genes on Genomes.</title>
        <authorList>
            <person name="Gilbert D.G."/>
            <person name="Choi J.-H."/>
            <person name="Mockaitis K."/>
            <person name="Colbourne J."/>
            <person name="Pfrender M."/>
        </authorList>
    </citation>
    <scope>NUCLEOTIDE SEQUENCE [LARGE SCALE GENOMIC DNA]</scope>
    <source>
        <strain evidence="11 12">Xinb3</strain>
        <tissue evidence="11">Complete organism</tissue>
    </source>
</reference>
<dbReference type="PROSITE" id="PS51194">
    <property type="entry name" value="HELICASE_CTER"/>
    <property type="match status" value="1"/>
</dbReference>
<dbReference type="EC" id="5.6.2.4" evidence="6"/>
<proteinExistence type="inferred from homology"/>
<dbReference type="Pfam" id="PF07714">
    <property type="entry name" value="PK_Tyr_Ser-Thr"/>
    <property type="match status" value="1"/>
</dbReference>
<comment type="catalytic activity">
    <reaction evidence="5">
        <text>Couples ATP hydrolysis with the unwinding of duplex DNA by translocating in the 3'-5' direction.</text>
        <dbReference type="EC" id="5.6.2.4"/>
    </reaction>
</comment>
<accession>A0A164SZF1</accession>
<dbReference type="SMART" id="SM00487">
    <property type="entry name" value="DEXDc"/>
    <property type="match status" value="1"/>
</dbReference>
<dbReference type="SUPFAM" id="SSF52540">
    <property type="entry name" value="P-loop containing nucleoside triphosphate hydrolases"/>
    <property type="match status" value="1"/>
</dbReference>
<organism evidence="11 12">
    <name type="scientific">Daphnia magna</name>
    <dbReference type="NCBI Taxonomy" id="35525"/>
    <lineage>
        <taxon>Eukaryota</taxon>
        <taxon>Metazoa</taxon>
        <taxon>Ecdysozoa</taxon>
        <taxon>Arthropoda</taxon>
        <taxon>Crustacea</taxon>
        <taxon>Branchiopoda</taxon>
        <taxon>Diplostraca</taxon>
        <taxon>Cladocera</taxon>
        <taxon>Anomopoda</taxon>
        <taxon>Daphniidae</taxon>
        <taxon>Daphnia</taxon>
    </lineage>
</organism>
<dbReference type="InterPro" id="IPR001650">
    <property type="entry name" value="Helicase_C-like"/>
</dbReference>
<dbReference type="STRING" id="35525.A0A164SZF1"/>
<dbReference type="InterPro" id="IPR027417">
    <property type="entry name" value="P-loop_NTPase"/>
</dbReference>
<protein>
    <recommendedName>
        <fullName evidence="6">DNA 3'-5' helicase</fullName>
        <ecNumber evidence="6">5.6.2.4</ecNumber>
    </recommendedName>
</protein>
<dbReference type="GO" id="GO:0005737">
    <property type="term" value="C:cytoplasm"/>
    <property type="evidence" value="ECO:0007669"/>
    <property type="project" value="TreeGrafter"/>
</dbReference>
<dbReference type="GO" id="GO:0005524">
    <property type="term" value="F:ATP binding"/>
    <property type="evidence" value="ECO:0007669"/>
    <property type="project" value="UniProtKB-KW"/>
</dbReference>
<dbReference type="Gene3D" id="3.40.50.300">
    <property type="entry name" value="P-loop containing nucleotide triphosphate hydrolases"/>
    <property type="match status" value="2"/>
</dbReference>
<dbReference type="GO" id="GO:0005634">
    <property type="term" value="C:nucleus"/>
    <property type="evidence" value="ECO:0007669"/>
    <property type="project" value="TreeGrafter"/>
</dbReference>
<dbReference type="InterPro" id="IPR000719">
    <property type="entry name" value="Prot_kinase_dom"/>
</dbReference>
<comment type="similarity">
    <text evidence="1">Belongs to the helicase family. RecQ subfamily.</text>
</comment>
<evidence type="ECO:0000259" key="9">
    <source>
        <dbReference type="PROSITE" id="PS51192"/>
    </source>
</evidence>
<dbReference type="PROSITE" id="PS50011">
    <property type="entry name" value="PROTEIN_KINASE_DOM"/>
    <property type="match status" value="1"/>
</dbReference>
<keyword evidence="4" id="KW-0067">ATP-binding</keyword>
<dbReference type="GO" id="GO:0009378">
    <property type="term" value="F:four-way junction helicase activity"/>
    <property type="evidence" value="ECO:0007669"/>
    <property type="project" value="TreeGrafter"/>
</dbReference>
<feature type="region of interest" description="Disordered" evidence="7">
    <location>
        <begin position="1546"/>
        <end position="1608"/>
    </location>
</feature>
<dbReference type="Pfam" id="PF00270">
    <property type="entry name" value="DEAD"/>
    <property type="match status" value="1"/>
</dbReference>
<evidence type="ECO:0000313" key="11">
    <source>
        <dbReference type="EMBL" id="KZS10091.1"/>
    </source>
</evidence>
<evidence type="ECO:0000256" key="4">
    <source>
        <dbReference type="ARBA" id="ARBA00022840"/>
    </source>
</evidence>
<feature type="compositionally biased region" description="Basic and acidic residues" evidence="7">
    <location>
        <begin position="1558"/>
        <end position="1569"/>
    </location>
</feature>
<dbReference type="GO" id="GO:0000724">
    <property type="term" value="P:double-strand break repair via homologous recombination"/>
    <property type="evidence" value="ECO:0007669"/>
    <property type="project" value="TreeGrafter"/>
</dbReference>
<evidence type="ECO:0000256" key="5">
    <source>
        <dbReference type="ARBA" id="ARBA00034617"/>
    </source>
</evidence>
<dbReference type="InterPro" id="IPR001245">
    <property type="entry name" value="Ser-Thr/Tyr_kinase_cat_dom"/>
</dbReference>
<dbReference type="PANTHER" id="PTHR13710">
    <property type="entry name" value="DNA HELICASE RECQ FAMILY MEMBER"/>
    <property type="match status" value="1"/>
</dbReference>
<keyword evidence="3" id="KW-0547">Nucleotide-binding</keyword>
<dbReference type="InterPro" id="IPR011009">
    <property type="entry name" value="Kinase-like_dom_sf"/>
</dbReference>
<dbReference type="PANTHER" id="PTHR13710:SF147">
    <property type="entry name" value="DNA HELICASE"/>
    <property type="match status" value="1"/>
</dbReference>
<dbReference type="OrthoDB" id="5985011at2759"/>
<evidence type="ECO:0000256" key="2">
    <source>
        <dbReference type="ARBA" id="ARBA00008171"/>
    </source>
</evidence>
<evidence type="ECO:0000256" key="1">
    <source>
        <dbReference type="ARBA" id="ARBA00005446"/>
    </source>
</evidence>
<comment type="similarity">
    <text evidence="2">Belongs to the protein kinase superfamily. TKL Ser/Thr protein kinase family. ROCO subfamily.</text>
</comment>
<evidence type="ECO:0000256" key="3">
    <source>
        <dbReference type="ARBA" id="ARBA00022741"/>
    </source>
</evidence>
<dbReference type="GO" id="GO:0043138">
    <property type="term" value="F:3'-5' DNA helicase activity"/>
    <property type="evidence" value="ECO:0007669"/>
    <property type="project" value="UniProtKB-EC"/>
</dbReference>
<dbReference type="InterPro" id="IPR014001">
    <property type="entry name" value="Helicase_ATP-bd"/>
</dbReference>
<evidence type="ECO:0000259" key="10">
    <source>
        <dbReference type="PROSITE" id="PS51194"/>
    </source>
</evidence>
<dbReference type="GO" id="GO:0003676">
    <property type="term" value="F:nucleic acid binding"/>
    <property type="evidence" value="ECO:0007669"/>
    <property type="project" value="InterPro"/>
</dbReference>
<dbReference type="Pfam" id="PF00271">
    <property type="entry name" value="Helicase_C"/>
    <property type="match status" value="1"/>
</dbReference>
<evidence type="ECO:0000256" key="7">
    <source>
        <dbReference type="SAM" id="MobiDB-lite"/>
    </source>
</evidence>
<dbReference type="GO" id="GO:0004672">
    <property type="term" value="F:protein kinase activity"/>
    <property type="evidence" value="ECO:0007669"/>
    <property type="project" value="InterPro"/>
</dbReference>
<feature type="compositionally biased region" description="Basic and acidic residues" evidence="7">
    <location>
        <begin position="1599"/>
        <end position="1608"/>
    </location>
</feature>
<dbReference type="Proteomes" id="UP000076858">
    <property type="component" value="Unassembled WGS sequence"/>
</dbReference>
<dbReference type="EMBL" id="LRGB01001895">
    <property type="protein sequence ID" value="KZS10091.1"/>
    <property type="molecule type" value="Genomic_DNA"/>
</dbReference>
<comment type="caution">
    <text evidence="11">The sequence shown here is derived from an EMBL/GenBank/DDBJ whole genome shotgun (WGS) entry which is preliminary data.</text>
</comment>
<feature type="domain" description="Helicase C-terminal" evidence="10">
    <location>
        <begin position="607"/>
        <end position="755"/>
    </location>
</feature>